<evidence type="ECO:0000313" key="6">
    <source>
        <dbReference type="Proteomes" id="UP000237105"/>
    </source>
</evidence>
<dbReference type="InterPro" id="IPR026992">
    <property type="entry name" value="DIOX_N"/>
</dbReference>
<dbReference type="InterPro" id="IPR027443">
    <property type="entry name" value="IPNS-like_sf"/>
</dbReference>
<gene>
    <name evidence="5" type="ORF">PanWU01x14_053150</name>
</gene>
<evidence type="ECO:0000259" key="4">
    <source>
        <dbReference type="Pfam" id="PF14226"/>
    </source>
</evidence>
<sequence length="107" mass="12382">SVPKQYIQSPQELFNFDSTKTKTHDSIPIIDFLKWDDPEAAQAICEATAKWGFFQIINHSIPIEVLEDLKAIVHRFFELPAPKKRKYLRDSPSATVRLTMSFYPKAE</sequence>
<keyword evidence="1" id="KW-0479">Metal-binding</keyword>
<dbReference type="PANTHER" id="PTHR10209">
    <property type="entry name" value="OXIDOREDUCTASE, 2OG-FE II OXYGENASE FAMILY PROTEIN"/>
    <property type="match status" value="1"/>
</dbReference>
<evidence type="ECO:0000256" key="1">
    <source>
        <dbReference type="ARBA" id="ARBA00022723"/>
    </source>
</evidence>
<keyword evidence="6" id="KW-1185">Reference proteome</keyword>
<reference evidence="6" key="1">
    <citation type="submission" date="2016-06" db="EMBL/GenBank/DDBJ databases">
        <title>Parallel loss of symbiosis genes in relatives of nitrogen-fixing non-legume Parasponia.</title>
        <authorList>
            <person name="Van Velzen R."/>
            <person name="Holmer R."/>
            <person name="Bu F."/>
            <person name="Rutten L."/>
            <person name="Van Zeijl A."/>
            <person name="Liu W."/>
            <person name="Santuari L."/>
            <person name="Cao Q."/>
            <person name="Sharma T."/>
            <person name="Shen D."/>
            <person name="Roswanjaya Y."/>
            <person name="Wardhani T."/>
            <person name="Kalhor M.S."/>
            <person name="Jansen J."/>
            <person name="Van den Hoogen J."/>
            <person name="Gungor B."/>
            <person name="Hartog M."/>
            <person name="Hontelez J."/>
            <person name="Verver J."/>
            <person name="Yang W.-C."/>
            <person name="Schijlen E."/>
            <person name="Repin R."/>
            <person name="Schilthuizen M."/>
            <person name="Schranz E."/>
            <person name="Heidstra R."/>
            <person name="Miyata K."/>
            <person name="Fedorova E."/>
            <person name="Kohlen W."/>
            <person name="Bisseling T."/>
            <person name="Smit S."/>
            <person name="Geurts R."/>
        </authorList>
    </citation>
    <scope>NUCLEOTIDE SEQUENCE [LARGE SCALE GENOMIC DNA]</scope>
    <source>
        <strain evidence="6">cv. WU1-14</strain>
    </source>
</reference>
<dbReference type="SUPFAM" id="SSF51197">
    <property type="entry name" value="Clavaminate synthase-like"/>
    <property type="match status" value="1"/>
</dbReference>
<keyword evidence="3" id="KW-0408">Iron</keyword>
<feature type="domain" description="Non-haem dioxygenase N-terminal" evidence="4">
    <location>
        <begin position="27"/>
        <end position="92"/>
    </location>
</feature>
<comment type="caution">
    <text evidence="5">The sequence shown here is derived from an EMBL/GenBank/DDBJ whole genome shotgun (WGS) entry which is preliminary data.</text>
</comment>
<organism evidence="5 6">
    <name type="scientific">Parasponia andersonii</name>
    <name type="common">Sponia andersonii</name>
    <dbReference type="NCBI Taxonomy" id="3476"/>
    <lineage>
        <taxon>Eukaryota</taxon>
        <taxon>Viridiplantae</taxon>
        <taxon>Streptophyta</taxon>
        <taxon>Embryophyta</taxon>
        <taxon>Tracheophyta</taxon>
        <taxon>Spermatophyta</taxon>
        <taxon>Magnoliopsida</taxon>
        <taxon>eudicotyledons</taxon>
        <taxon>Gunneridae</taxon>
        <taxon>Pentapetalae</taxon>
        <taxon>rosids</taxon>
        <taxon>fabids</taxon>
        <taxon>Rosales</taxon>
        <taxon>Cannabaceae</taxon>
        <taxon>Parasponia</taxon>
    </lineage>
</organism>
<keyword evidence="5" id="KW-0223">Dioxygenase</keyword>
<evidence type="ECO:0000313" key="5">
    <source>
        <dbReference type="EMBL" id="PON74105.1"/>
    </source>
</evidence>
<evidence type="ECO:0000256" key="2">
    <source>
        <dbReference type="ARBA" id="ARBA00023002"/>
    </source>
</evidence>
<dbReference type="Pfam" id="PF14226">
    <property type="entry name" value="DIOX_N"/>
    <property type="match status" value="1"/>
</dbReference>
<keyword evidence="2" id="KW-0560">Oxidoreductase</keyword>
<evidence type="ECO:0000256" key="3">
    <source>
        <dbReference type="ARBA" id="ARBA00023004"/>
    </source>
</evidence>
<dbReference type="Proteomes" id="UP000237105">
    <property type="component" value="Unassembled WGS sequence"/>
</dbReference>
<dbReference type="STRING" id="3476.A0A2P5DLG3"/>
<dbReference type="PANTHER" id="PTHR10209:SF591">
    <property type="entry name" value="2OG-FE(II) OXYGENASE FAMILY OXIDOREDUCTASE"/>
    <property type="match status" value="1"/>
</dbReference>
<feature type="non-terminal residue" evidence="5">
    <location>
        <position position="1"/>
    </location>
</feature>
<dbReference type="Gene3D" id="2.60.120.330">
    <property type="entry name" value="B-lactam Antibiotic, Isopenicillin N Synthase, Chain"/>
    <property type="match status" value="1"/>
</dbReference>
<accession>A0A2P5DLG3</accession>
<proteinExistence type="predicted"/>
<dbReference type="OrthoDB" id="288590at2759"/>
<name>A0A2P5DLG3_PARAD</name>
<dbReference type="GO" id="GO:0046872">
    <property type="term" value="F:metal ion binding"/>
    <property type="evidence" value="ECO:0007669"/>
    <property type="project" value="UniProtKB-KW"/>
</dbReference>
<protein>
    <submittedName>
        <fullName evidence="5">Non-heme dioxygenase N-terminal domain containing protein</fullName>
    </submittedName>
</protein>
<dbReference type="EMBL" id="JXTB01000030">
    <property type="protein sequence ID" value="PON74105.1"/>
    <property type="molecule type" value="Genomic_DNA"/>
</dbReference>
<dbReference type="GO" id="GO:0051213">
    <property type="term" value="F:dioxygenase activity"/>
    <property type="evidence" value="ECO:0007669"/>
    <property type="project" value="UniProtKB-KW"/>
</dbReference>
<dbReference type="AlphaFoldDB" id="A0A2P5DLG3"/>